<proteinExistence type="predicted"/>
<dbReference type="EMBL" id="BAABEY010000008">
    <property type="protein sequence ID" value="GAA4433665.1"/>
    <property type="molecule type" value="Genomic_DNA"/>
</dbReference>
<gene>
    <name evidence="1" type="ORF">GCM10023091_07490</name>
</gene>
<evidence type="ECO:0000313" key="2">
    <source>
        <dbReference type="Proteomes" id="UP001501508"/>
    </source>
</evidence>
<evidence type="ECO:0008006" key="3">
    <source>
        <dbReference type="Google" id="ProtNLM"/>
    </source>
</evidence>
<dbReference type="RefSeq" id="WP_345026712.1">
    <property type="nucleotide sequence ID" value="NZ_BAABEY010000008.1"/>
</dbReference>
<keyword evidence="2" id="KW-1185">Reference proteome</keyword>
<name>A0ABP8LRB7_9BACT</name>
<organism evidence="1 2">
    <name type="scientific">Ravibacter arvi</name>
    <dbReference type="NCBI Taxonomy" id="2051041"/>
    <lineage>
        <taxon>Bacteria</taxon>
        <taxon>Pseudomonadati</taxon>
        <taxon>Bacteroidota</taxon>
        <taxon>Cytophagia</taxon>
        <taxon>Cytophagales</taxon>
        <taxon>Spirosomataceae</taxon>
        <taxon>Ravibacter</taxon>
    </lineage>
</organism>
<comment type="caution">
    <text evidence="1">The sequence shown here is derived from an EMBL/GenBank/DDBJ whole genome shotgun (WGS) entry which is preliminary data.</text>
</comment>
<reference evidence="2" key="1">
    <citation type="journal article" date="2019" name="Int. J. Syst. Evol. Microbiol.">
        <title>The Global Catalogue of Microorganisms (GCM) 10K type strain sequencing project: providing services to taxonomists for standard genome sequencing and annotation.</title>
        <authorList>
            <consortium name="The Broad Institute Genomics Platform"/>
            <consortium name="The Broad Institute Genome Sequencing Center for Infectious Disease"/>
            <person name="Wu L."/>
            <person name="Ma J."/>
        </authorList>
    </citation>
    <scope>NUCLEOTIDE SEQUENCE [LARGE SCALE GENOMIC DNA]</scope>
    <source>
        <strain evidence="2">JCM 31920</strain>
    </source>
</reference>
<evidence type="ECO:0000313" key="1">
    <source>
        <dbReference type="EMBL" id="GAA4433665.1"/>
    </source>
</evidence>
<dbReference type="Proteomes" id="UP001501508">
    <property type="component" value="Unassembled WGS sequence"/>
</dbReference>
<sequence>MHRIFNLFLFFCFIFTLVLAPENSFGQSRKWSQVKKTSVTFGGGYSLPIGKFASKAFDDPKAGMADAGYFGQFNLEQKLFPGFGLRLSAIQNVNRTNPEPVINKANELVMNFGPLIGETGPYNWQAESGRWKMTSLMLGPAIYIPIGPLEIEAHAQVGRLFITSPKITLNGTSESGNNPIVAQMFPIKAQNWGFGGGASLRIPLGKSVQLSLLADALAADANFENIALHGNVGGMEVTQNISEKRAVGVLNVGAGLVFRF</sequence>
<protein>
    <recommendedName>
        <fullName evidence="3">Outer membrane protein beta-barrel domain-containing protein</fullName>
    </recommendedName>
</protein>
<accession>A0ABP8LRB7</accession>